<accession>Q854E0</accession>
<sequence length="184" mass="19989">MVSELAARMTTKHRRDTSLLIYPVALRGRKDGAELEWDEAGRPAYAIRTGSGGSSKPMVCVTGSRAHALASEGADASEDGTERGTPIVTAFHENSRAELRLTDVAGNLSTGGGKPGQGYAAIMDQYGVRRLTPLECERLQGYPDGYTDRQSDAQRYRQLGNSVAIPCVQWIVNRLVAFDQKESE</sequence>
<dbReference type="RefSeq" id="NP_818426.1">
    <property type="nucleotide sequence ID" value="NC_004688.1"/>
</dbReference>
<dbReference type="SUPFAM" id="SSF53335">
    <property type="entry name" value="S-adenosyl-L-methionine-dependent methyltransferases"/>
    <property type="match status" value="1"/>
</dbReference>
<dbReference type="GO" id="GO:0008168">
    <property type="term" value="F:methyltransferase activity"/>
    <property type="evidence" value="ECO:0007669"/>
    <property type="project" value="UniProtKB-KW"/>
</dbReference>
<organism evidence="3 4">
    <name type="scientific">Mycobacterium phage Omega</name>
    <name type="common">Mycobacteriophage Omega</name>
    <dbReference type="NCBI Taxonomy" id="2907835"/>
    <lineage>
        <taxon>Viruses</taxon>
        <taxon>Duplodnaviria</taxon>
        <taxon>Heunggongvirae</taxon>
        <taxon>Uroviricota</taxon>
        <taxon>Caudoviricetes</taxon>
        <taxon>Omegavirus</taxon>
        <taxon>Omegavirus omega</taxon>
    </lineage>
</organism>
<keyword evidence="2" id="KW-0808">Transferase</keyword>
<dbReference type="GO" id="GO:0032259">
    <property type="term" value="P:methylation"/>
    <property type="evidence" value="ECO:0007669"/>
    <property type="project" value="UniProtKB-KW"/>
</dbReference>
<dbReference type="Pfam" id="PF00145">
    <property type="entry name" value="DNA_methylase"/>
    <property type="match status" value="1"/>
</dbReference>
<evidence type="ECO:0000313" key="4">
    <source>
        <dbReference type="Proteomes" id="UP000000963"/>
    </source>
</evidence>
<evidence type="ECO:0000313" key="3">
    <source>
        <dbReference type="EMBL" id="AAN12768.1"/>
    </source>
</evidence>
<evidence type="ECO:0008006" key="5">
    <source>
        <dbReference type="Google" id="ProtNLM"/>
    </source>
</evidence>
<dbReference type="InterPro" id="IPR001525">
    <property type="entry name" value="C5_MeTfrase"/>
</dbReference>
<name>Q854E0_BPMOM</name>
<evidence type="ECO:0000256" key="1">
    <source>
        <dbReference type="ARBA" id="ARBA00022603"/>
    </source>
</evidence>
<reference evidence="3 4" key="1">
    <citation type="journal article" date="2003" name="Cell">
        <title>Origins of highly mosaic mycobacteriophage genomes.</title>
        <authorList>
            <person name="Pedulla M.L."/>
            <person name="Ford M.E."/>
            <person name="Houtz J.M."/>
            <person name="Karthikeyan T."/>
            <person name="Wadsworth C."/>
            <person name="Lewis J.A."/>
            <person name="Jacobs-Sera D."/>
            <person name="Falbo J."/>
            <person name="Gross J."/>
            <person name="Pannunzio N.R."/>
            <person name="Brucker W."/>
            <person name="Kumar V."/>
            <person name="Kandasamy J."/>
            <person name="Keenan L."/>
            <person name="Bardarov S."/>
            <person name="Kriakov J."/>
            <person name="Lawrence J.G."/>
            <person name="Jacobs W.R. Jr."/>
            <person name="Hendrix R.W."/>
            <person name="Hatfull G.F."/>
        </authorList>
    </citation>
    <scope>NUCLEOTIDE SEQUENCE</scope>
</reference>
<gene>
    <name evidence="3" type="primary">128</name>
    <name evidence="3" type="ORF">PBI_OMEGA_128</name>
</gene>
<organismHost>
    <name type="scientific">Mycolicibacterium smegmatis</name>
    <name type="common">Mycobacterium smegmatis</name>
    <dbReference type="NCBI Taxonomy" id="1772"/>
</organismHost>
<evidence type="ECO:0000256" key="2">
    <source>
        <dbReference type="ARBA" id="ARBA00022679"/>
    </source>
</evidence>
<dbReference type="KEGG" id="vg:1260147"/>
<keyword evidence="1" id="KW-0489">Methyltransferase</keyword>
<proteinExistence type="predicted"/>
<keyword evidence="4" id="KW-1185">Reference proteome</keyword>
<dbReference type="EMBL" id="AY129338">
    <property type="protein sequence ID" value="AAN12768.1"/>
    <property type="molecule type" value="Genomic_DNA"/>
</dbReference>
<dbReference type="InterPro" id="IPR029063">
    <property type="entry name" value="SAM-dependent_MTases_sf"/>
</dbReference>
<dbReference type="Gene3D" id="3.90.120.10">
    <property type="entry name" value="DNA Methylase, subunit A, domain 2"/>
    <property type="match status" value="1"/>
</dbReference>
<protein>
    <recommendedName>
        <fullName evidence="5">DNA (cytosine-5-)-methyltransferase</fullName>
    </recommendedName>
</protein>
<dbReference type="Proteomes" id="UP000000963">
    <property type="component" value="Segment"/>
</dbReference>